<dbReference type="InterPro" id="IPR057180">
    <property type="entry name" value="DUF7858"/>
</dbReference>
<gene>
    <name evidence="1" type="ORF">SAMN04487947_0368</name>
</gene>
<sequence>MYDDEMGLADIADELAVTTTTQDERGVATVDDTDVNLDARLREYAAELPCTPEAAATVLERHSAGDSVGDAAEAAVVAPVTAAKVLHRAGVEGVTPLAPTARRVLRDWLDGRLSRADALELTGADDAEFALAAYVETHDPIPELADATRRDAARSLGGDALVQKREELADTMSASTDLF</sequence>
<keyword evidence="2" id="KW-1185">Reference proteome</keyword>
<accession>A0A1I6G0T6</accession>
<dbReference type="AlphaFoldDB" id="A0A1I6G0T6"/>
<evidence type="ECO:0000313" key="1">
    <source>
        <dbReference type="EMBL" id="SFR35772.1"/>
    </source>
</evidence>
<dbReference type="Pfam" id="PF25257">
    <property type="entry name" value="DUF7858"/>
    <property type="match status" value="1"/>
</dbReference>
<evidence type="ECO:0000313" key="2">
    <source>
        <dbReference type="Proteomes" id="UP000198531"/>
    </source>
</evidence>
<reference evidence="2" key="1">
    <citation type="submission" date="2016-10" db="EMBL/GenBank/DDBJ databases">
        <authorList>
            <person name="Varghese N."/>
            <person name="Submissions S."/>
        </authorList>
    </citation>
    <scope>NUCLEOTIDE SEQUENCE [LARGE SCALE GENOMIC DNA]</scope>
    <source>
        <strain evidence="2">CGMCC 1.7736</strain>
    </source>
</reference>
<name>A0A1I6G0T6_9EURY</name>
<dbReference type="Proteomes" id="UP000198531">
    <property type="component" value="Unassembled WGS sequence"/>
</dbReference>
<organism evidence="1 2">
    <name type="scientific">Halogeometricum rufum</name>
    <dbReference type="NCBI Taxonomy" id="553469"/>
    <lineage>
        <taxon>Archaea</taxon>
        <taxon>Methanobacteriati</taxon>
        <taxon>Methanobacteriota</taxon>
        <taxon>Stenosarchaea group</taxon>
        <taxon>Halobacteria</taxon>
        <taxon>Halobacteriales</taxon>
        <taxon>Haloferacaceae</taxon>
        <taxon>Halogeometricum</taxon>
    </lineage>
</organism>
<proteinExistence type="predicted"/>
<dbReference type="EMBL" id="FOYT01000001">
    <property type="protein sequence ID" value="SFR35772.1"/>
    <property type="molecule type" value="Genomic_DNA"/>
</dbReference>
<protein>
    <submittedName>
        <fullName evidence="1">Uncharacterized protein</fullName>
    </submittedName>
</protein>